<dbReference type="Proteomes" id="UP000017842">
    <property type="component" value="Unassembled WGS sequence"/>
</dbReference>
<dbReference type="AlphaFoldDB" id="V5BTQ2"/>
<reference evidence="2 3" key="1">
    <citation type="journal article" date="2013" name="Genome Announc.">
        <title>Draft Genome Sequence of the Methanotrophic Gammaproteobacterium Methyloglobulus morosus DSM 22980 Strain KoM1.</title>
        <authorList>
            <person name="Poehlein A."/>
            <person name="Deutzmann J.S."/>
            <person name="Daniel R."/>
            <person name="Simeonova D.D."/>
        </authorList>
    </citation>
    <scope>NUCLEOTIDE SEQUENCE [LARGE SCALE GENOMIC DNA]</scope>
    <source>
        <strain evidence="2 3">KoM1</strain>
    </source>
</reference>
<dbReference type="STRING" id="1116472.MGMO_131c00040"/>
<dbReference type="Gene3D" id="2.60.120.10">
    <property type="entry name" value="Jelly Rolls"/>
    <property type="match status" value="1"/>
</dbReference>
<accession>V5BTQ2</accession>
<evidence type="ECO:0000313" key="2">
    <source>
        <dbReference type="EMBL" id="ESS69562.1"/>
    </source>
</evidence>
<dbReference type="InterPro" id="IPR014710">
    <property type="entry name" value="RmlC-like_jellyroll"/>
</dbReference>
<evidence type="ECO:0000313" key="3">
    <source>
        <dbReference type="Proteomes" id="UP000017842"/>
    </source>
</evidence>
<protein>
    <recommendedName>
        <fullName evidence="1">Cyclic nucleotide-binding domain-containing protein</fullName>
    </recommendedName>
</protein>
<proteinExistence type="predicted"/>
<dbReference type="eggNOG" id="COG0664">
    <property type="taxonomic scope" value="Bacteria"/>
</dbReference>
<keyword evidence="3" id="KW-1185">Reference proteome</keyword>
<sequence>MTSTAHELPDFKGKNIPYFSNIPEKGLADLIGKVKTIRYVRRAVLEPAANTDSLSVIFYGNMRVRRCDTEYSNEVTVQIEEPRACFGEIALLTDELRTATVITLQSTLFANIRKKDFNVWLLNYLDVKFAFLPVLAERFDSTYGSFKTGL</sequence>
<dbReference type="CDD" id="cd00038">
    <property type="entry name" value="CAP_ED"/>
    <property type="match status" value="1"/>
</dbReference>
<dbReference type="InterPro" id="IPR018488">
    <property type="entry name" value="cNMP-bd_CS"/>
</dbReference>
<dbReference type="RefSeq" id="WP_023496002.1">
    <property type="nucleotide sequence ID" value="NZ_AYLO01000122.1"/>
</dbReference>
<organism evidence="2 3">
    <name type="scientific">Methyloglobulus morosus KoM1</name>
    <dbReference type="NCBI Taxonomy" id="1116472"/>
    <lineage>
        <taxon>Bacteria</taxon>
        <taxon>Pseudomonadati</taxon>
        <taxon>Pseudomonadota</taxon>
        <taxon>Gammaproteobacteria</taxon>
        <taxon>Methylococcales</taxon>
        <taxon>Methylococcaceae</taxon>
        <taxon>Methyloglobulus</taxon>
    </lineage>
</organism>
<dbReference type="Pfam" id="PF00027">
    <property type="entry name" value="cNMP_binding"/>
    <property type="match status" value="1"/>
</dbReference>
<name>V5BTQ2_9GAMM</name>
<dbReference type="PROSITE" id="PS00889">
    <property type="entry name" value="CNMP_BINDING_2"/>
    <property type="match status" value="1"/>
</dbReference>
<dbReference type="SUPFAM" id="SSF51206">
    <property type="entry name" value="cAMP-binding domain-like"/>
    <property type="match status" value="1"/>
</dbReference>
<gene>
    <name evidence="2" type="ORF">MGMO_131c00040</name>
</gene>
<evidence type="ECO:0000259" key="1">
    <source>
        <dbReference type="PROSITE" id="PS50042"/>
    </source>
</evidence>
<dbReference type="OrthoDB" id="6881322at2"/>
<dbReference type="InterPro" id="IPR000595">
    <property type="entry name" value="cNMP-bd_dom"/>
</dbReference>
<feature type="domain" description="Cyclic nucleotide-binding" evidence="1">
    <location>
        <begin position="18"/>
        <end position="138"/>
    </location>
</feature>
<dbReference type="PROSITE" id="PS50042">
    <property type="entry name" value="CNMP_BINDING_3"/>
    <property type="match status" value="1"/>
</dbReference>
<comment type="caution">
    <text evidence="2">The sequence shown here is derived from an EMBL/GenBank/DDBJ whole genome shotgun (WGS) entry which is preliminary data.</text>
</comment>
<dbReference type="EMBL" id="AYLO01000122">
    <property type="protein sequence ID" value="ESS69562.1"/>
    <property type="molecule type" value="Genomic_DNA"/>
</dbReference>
<dbReference type="InterPro" id="IPR018490">
    <property type="entry name" value="cNMP-bd_dom_sf"/>
</dbReference>